<keyword evidence="2" id="KW-0732">Signal</keyword>
<dbReference type="GeneID" id="300080836"/>
<evidence type="ECO:0008006" key="5">
    <source>
        <dbReference type="Google" id="ProtNLM"/>
    </source>
</evidence>
<dbReference type="EMBL" id="CP099397">
    <property type="protein sequence ID" value="USR41297.1"/>
    <property type="molecule type" value="Genomic_DNA"/>
</dbReference>
<dbReference type="Proteomes" id="UP001054897">
    <property type="component" value="Chromosome"/>
</dbReference>
<evidence type="ECO:0000256" key="2">
    <source>
        <dbReference type="SAM" id="SignalP"/>
    </source>
</evidence>
<feature type="transmembrane region" description="Helical" evidence="1">
    <location>
        <begin position="42"/>
        <end position="64"/>
    </location>
</feature>
<keyword evidence="1" id="KW-1133">Transmembrane helix</keyword>
<feature type="chain" id="PRO_5046800517" description="Phage coat protein" evidence="2">
    <location>
        <begin position="27"/>
        <end position="72"/>
    </location>
</feature>
<keyword evidence="1" id="KW-0812">Transmembrane</keyword>
<gene>
    <name evidence="3" type="ORF">L1F06_007645</name>
</gene>
<organism evidence="3 4">
    <name type="scientific">Ectopseudomonas hydrolytica</name>
    <dbReference type="NCBI Taxonomy" id="2493633"/>
    <lineage>
        <taxon>Bacteria</taxon>
        <taxon>Pseudomonadati</taxon>
        <taxon>Pseudomonadota</taxon>
        <taxon>Gammaproteobacteria</taxon>
        <taxon>Pseudomonadales</taxon>
        <taxon>Pseudomonadaceae</taxon>
        <taxon>Ectopseudomonas</taxon>
    </lineage>
</organism>
<evidence type="ECO:0000313" key="4">
    <source>
        <dbReference type="Proteomes" id="UP001054897"/>
    </source>
</evidence>
<proteinExistence type="predicted"/>
<accession>A0ABY5ACN7</accession>
<feature type="signal peptide" evidence="2">
    <location>
        <begin position="1"/>
        <end position="26"/>
    </location>
</feature>
<evidence type="ECO:0000256" key="1">
    <source>
        <dbReference type="SAM" id="Phobius"/>
    </source>
</evidence>
<dbReference type="Pfam" id="PF25631">
    <property type="entry name" value="Inovirus_capsid"/>
    <property type="match status" value="1"/>
</dbReference>
<protein>
    <recommendedName>
        <fullName evidence="5">Phage coat protein</fullName>
    </recommendedName>
</protein>
<keyword evidence="1" id="KW-0472">Membrane</keyword>
<evidence type="ECO:0000313" key="3">
    <source>
        <dbReference type="EMBL" id="USR41297.1"/>
    </source>
</evidence>
<dbReference type="RefSeq" id="WP_129483156.1">
    <property type="nucleotide sequence ID" value="NZ_CP099397.1"/>
</dbReference>
<name>A0ABY5ACN7_9GAMM</name>
<reference evidence="3" key="1">
    <citation type="submission" date="2022-06" db="EMBL/GenBank/DDBJ databases">
        <title>Complete genome of Pseudomonas hydrolytica DSWY01T.</title>
        <authorList>
            <person name="Jung J."/>
            <person name="Jeon C.O."/>
        </authorList>
    </citation>
    <scope>NUCLEOTIDE SEQUENCE</scope>
    <source>
        <strain evidence="3">DSWY01</strain>
    </source>
</reference>
<keyword evidence="4" id="KW-1185">Reference proteome</keyword>
<dbReference type="InterPro" id="IPR057886">
    <property type="entry name" value="Inovirus_capsid"/>
</dbReference>
<sequence length="72" mass="7356">MSKIALLQRAGYAVVLSTVASVPVFAADIDYSDMVSVPVATGAVAAIVAMGAIKIAPGFAKWAVNKVAGMFR</sequence>